<keyword evidence="12" id="KW-1185">Reference proteome</keyword>
<keyword evidence="3 9" id="KW-1003">Cell membrane</keyword>
<dbReference type="HAMAP" id="MF_00236">
    <property type="entry name" value="TatA_E"/>
    <property type="match status" value="1"/>
</dbReference>
<dbReference type="Pfam" id="PF02416">
    <property type="entry name" value="TatA_B_E"/>
    <property type="match status" value="1"/>
</dbReference>
<name>A0A1H1NPX0_MUCMA</name>
<dbReference type="GO" id="GO:0043953">
    <property type="term" value="P:protein transport by the Tat complex"/>
    <property type="evidence" value="ECO:0007669"/>
    <property type="project" value="UniProtKB-UniRule"/>
</dbReference>
<comment type="similarity">
    <text evidence="9">Belongs to the TatA/E family.</text>
</comment>
<dbReference type="Proteomes" id="UP000199679">
    <property type="component" value="Chromosome I"/>
</dbReference>
<evidence type="ECO:0000256" key="10">
    <source>
        <dbReference type="SAM" id="MobiDB-lite"/>
    </source>
</evidence>
<keyword evidence="5 9" id="KW-0653">Protein transport</keyword>
<comment type="subunit">
    <text evidence="9">Forms a complex with TatC.</text>
</comment>
<evidence type="ECO:0000256" key="9">
    <source>
        <dbReference type="HAMAP-Rule" id="MF_00236"/>
    </source>
</evidence>
<evidence type="ECO:0000256" key="1">
    <source>
        <dbReference type="ARBA" id="ARBA00004162"/>
    </source>
</evidence>
<evidence type="ECO:0000256" key="3">
    <source>
        <dbReference type="ARBA" id="ARBA00022475"/>
    </source>
</evidence>
<evidence type="ECO:0000256" key="5">
    <source>
        <dbReference type="ARBA" id="ARBA00022927"/>
    </source>
</evidence>
<evidence type="ECO:0000256" key="4">
    <source>
        <dbReference type="ARBA" id="ARBA00022692"/>
    </source>
</evidence>
<comment type="subcellular location">
    <subcellularLocation>
        <location evidence="1 9">Cell membrane</location>
        <topology evidence="1 9">Single-pass membrane protein</topology>
    </subcellularLocation>
</comment>
<comment type="function">
    <text evidence="9">Part of the twin-arginine translocation (Tat) system that transports large folded proteins containing a characteristic twin-arginine motif in their signal peptide across membranes. TatA could form the protein-conducting channel of the Tat system.</text>
</comment>
<gene>
    <name evidence="9" type="primary">tatA</name>
    <name evidence="11" type="ORF">SAMN05216490_0373</name>
</gene>
<dbReference type="PANTHER" id="PTHR42982:SF1">
    <property type="entry name" value="SEC-INDEPENDENT PROTEIN TRANSLOCASE PROTEIN TATA"/>
    <property type="match status" value="1"/>
</dbReference>
<dbReference type="InterPro" id="IPR003369">
    <property type="entry name" value="TatA/B/E"/>
</dbReference>
<dbReference type="GO" id="GO:0008320">
    <property type="term" value="F:protein transmembrane transporter activity"/>
    <property type="evidence" value="ECO:0007669"/>
    <property type="project" value="UniProtKB-UniRule"/>
</dbReference>
<keyword evidence="2 9" id="KW-0813">Transport</keyword>
<keyword evidence="8 9" id="KW-0472">Membrane</keyword>
<accession>A0A1H1NPX0</accession>
<dbReference type="STRING" id="652787.SAMN05216490_0373"/>
<dbReference type="Gene3D" id="1.20.5.3310">
    <property type="match status" value="1"/>
</dbReference>
<evidence type="ECO:0000313" key="12">
    <source>
        <dbReference type="Proteomes" id="UP000199679"/>
    </source>
</evidence>
<feature type="region of interest" description="Disordered" evidence="10">
    <location>
        <begin position="116"/>
        <end position="148"/>
    </location>
</feature>
<dbReference type="InterPro" id="IPR006312">
    <property type="entry name" value="TatA/E"/>
</dbReference>
<keyword evidence="7 9" id="KW-0811">Translocation</keyword>
<dbReference type="AlphaFoldDB" id="A0A1H1NPX0"/>
<dbReference type="EMBL" id="LT629740">
    <property type="protein sequence ID" value="SDS00998.1"/>
    <property type="molecule type" value="Genomic_DNA"/>
</dbReference>
<evidence type="ECO:0000256" key="8">
    <source>
        <dbReference type="ARBA" id="ARBA00023136"/>
    </source>
</evidence>
<keyword evidence="6 9" id="KW-1133">Transmembrane helix</keyword>
<dbReference type="RefSeq" id="WP_232009372.1">
    <property type="nucleotide sequence ID" value="NZ_LT629740.1"/>
</dbReference>
<protein>
    <recommendedName>
        <fullName evidence="9">Sec-independent protein translocase protein TatA</fullName>
    </recommendedName>
</protein>
<evidence type="ECO:0000313" key="11">
    <source>
        <dbReference type="EMBL" id="SDS00998.1"/>
    </source>
</evidence>
<dbReference type="PANTHER" id="PTHR42982">
    <property type="entry name" value="SEC-INDEPENDENT PROTEIN TRANSLOCASE PROTEIN TATA"/>
    <property type="match status" value="1"/>
</dbReference>
<proteinExistence type="inferred from homology"/>
<evidence type="ECO:0000256" key="7">
    <source>
        <dbReference type="ARBA" id="ARBA00023010"/>
    </source>
</evidence>
<sequence>MFSSVFLFFDIGGGEIMLIMLVILLLFGGEKLPQLARGLGKGIRDFKDASEGVKREITNQIDSFEAKKAEQANTATTTTETAAAAAPVVVATEPPVITPAPNTMPVAEISSTAEVAAVHHEPNTPAEPAHLRETPIESLKSPQEEVKS</sequence>
<evidence type="ECO:0000256" key="6">
    <source>
        <dbReference type="ARBA" id="ARBA00022989"/>
    </source>
</evidence>
<evidence type="ECO:0000256" key="2">
    <source>
        <dbReference type="ARBA" id="ARBA00022448"/>
    </source>
</evidence>
<keyword evidence="4 9" id="KW-0812">Transmembrane</keyword>
<organism evidence="11 12">
    <name type="scientific">Mucilaginibacter mallensis</name>
    <dbReference type="NCBI Taxonomy" id="652787"/>
    <lineage>
        <taxon>Bacteria</taxon>
        <taxon>Pseudomonadati</taxon>
        <taxon>Bacteroidota</taxon>
        <taxon>Sphingobacteriia</taxon>
        <taxon>Sphingobacteriales</taxon>
        <taxon>Sphingobacteriaceae</taxon>
        <taxon>Mucilaginibacter</taxon>
    </lineage>
</organism>
<reference evidence="11 12" key="1">
    <citation type="submission" date="2016-10" db="EMBL/GenBank/DDBJ databases">
        <authorList>
            <person name="de Groot N.N."/>
        </authorList>
    </citation>
    <scope>NUCLEOTIDE SEQUENCE [LARGE SCALE GENOMIC DNA]</scope>
    <source>
        <strain evidence="11 12">MP1X4</strain>
    </source>
</reference>
<feature type="transmembrane region" description="Helical" evidence="9">
    <location>
        <begin position="6"/>
        <end position="27"/>
    </location>
</feature>
<dbReference type="GO" id="GO:0033281">
    <property type="term" value="C:TAT protein transport complex"/>
    <property type="evidence" value="ECO:0007669"/>
    <property type="project" value="UniProtKB-UniRule"/>
</dbReference>
<dbReference type="PRINTS" id="PR01506">
    <property type="entry name" value="TATBPROTEIN"/>
</dbReference>